<dbReference type="Gene3D" id="3.20.20.70">
    <property type="entry name" value="Aldolase class I"/>
    <property type="match status" value="1"/>
</dbReference>
<accession>A0ABW8DAN8</accession>
<dbReference type="InterPro" id="IPR000056">
    <property type="entry name" value="Ribul_P_3_epim-like"/>
</dbReference>
<feature type="active site" description="Proton acceptor" evidence="10">
    <location>
        <position position="35"/>
    </location>
</feature>
<protein>
    <recommendedName>
        <fullName evidence="7 10">Ribulose-phosphate 3-epimerase</fullName>
        <ecNumber evidence="7 10">5.1.3.1</ecNumber>
    </recommendedName>
</protein>
<dbReference type="NCBIfam" id="NF004076">
    <property type="entry name" value="PRK05581.1-4"/>
    <property type="match status" value="1"/>
</dbReference>
<evidence type="ECO:0000256" key="10">
    <source>
        <dbReference type="HAMAP-Rule" id="MF_02227"/>
    </source>
</evidence>
<feature type="binding site" evidence="10">
    <location>
        <position position="172"/>
    </location>
    <ligand>
        <name>a divalent metal cation</name>
        <dbReference type="ChEBI" id="CHEBI:60240"/>
    </ligand>
</feature>
<evidence type="ECO:0000256" key="9">
    <source>
        <dbReference type="ARBA" id="ARBA00023235"/>
    </source>
</evidence>
<dbReference type="NCBIfam" id="TIGR01163">
    <property type="entry name" value="rpe"/>
    <property type="match status" value="1"/>
</dbReference>
<evidence type="ECO:0000256" key="6">
    <source>
        <dbReference type="ARBA" id="ARBA00009541"/>
    </source>
</evidence>
<feature type="binding site" evidence="10">
    <location>
        <begin position="143"/>
        <end position="146"/>
    </location>
    <ligand>
        <name>substrate</name>
    </ligand>
</feature>
<comment type="pathway">
    <text evidence="10">Carbohydrate degradation.</text>
</comment>
<evidence type="ECO:0000256" key="1">
    <source>
        <dbReference type="ARBA" id="ARBA00001782"/>
    </source>
</evidence>
<comment type="cofactor">
    <cofactor evidence="2">
        <name>Mn(2+)</name>
        <dbReference type="ChEBI" id="CHEBI:29035"/>
    </cofactor>
</comment>
<evidence type="ECO:0000313" key="13">
    <source>
        <dbReference type="Proteomes" id="UP001615550"/>
    </source>
</evidence>
<comment type="catalytic activity">
    <reaction evidence="1 10 11">
        <text>D-ribulose 5-phosphate = D-xylulose 5-phosphate</text>
        <dbReference type="Rhea" id="RHEA:13677"/>
        <dbReference type="ChEBI" id="CHEBI:57737"/>
        <dbReference type="ChEBI" id="CHEBI:58121"/>
        <dbReference type="EC" id="5.1.3.1"/>
    </reaction>
</comment>
<dbReference type="SUPFAM" id="SSF51366">
    <property type="entry name" value="Ribulose-phoshate binding barrel"/>
    <property type="match status" value="1"/>
</dbReference>
<dbReference type="Pfam" id="PF00834">
    <property type="entry name" value="Ribul_P_3_epim"/>
    <property type="match status" value="1"/>
</dbReference>
<dbReference type="InterPro" id="IPR011060">
    <property type="entry name" value="RibuloseP-bd_barrel"/>
</dbReference>
<feature type="binding site" evidence="10">
    <location>
        <position position="67"/>
    </location>
    <ligand>
        <name>substrate</name>
    </ligand>
</feature>
<dbReference type="HAMAP" id="MF_02227">
    <property type="entry name" value="RPE"/>
    <property type="match status" value="1"/>
</dbReference>
<comment type="caution">
    <text evidence="12">The sequence shown here is derived from an EMBL/GenBank/DDBJ whole genome shotgun (WGS) entry which is preliminary data.</text>
</comment>
<comment type="cofactor">
    <cofactor evidence="3">
        <name>Co(2+)</name>
        <dbReference type="ChEBI" id="CHEBI:48828"/>
    </cofactor>
</comment>
<dbReference type="InterPro" id="IPR026019">
    <property type="entry name" value="Ribul_P_3_epim"/>
</dbReference>
<dbReference type="PIRSF" id="PIRSF001461">
    <property type="entry name" value="RPE"/>
    <property type="match status" value="1"/>
</dbReference>
<dbReference type="Proteomes" id="UP001615550">
    <property type="component" value="Unassembled WGS sequence"/>
</dbReference>
<keyword evidence="13" id="KW-1185">Reference proteome</keyword>
<evidence type="ECO:0000256" key="2">
    <source>
        <dbReference type="ARBA" id="ARBA00001936"/>
    </source>
</evidence>
<evidence type="ECO:0000256" key="11">
    <source>
        <dbReference type="PIRNR" id="PIRNR001461"/>
    </source>
</evidence>
<feature type="binding site" evidence="10">
    <location>
        <position position="35"/>
    </location>
    <ligand>
        <name>a divalent metal cation</name>
        <dbReference type="ChEBI" id="CHEBI:60240"/>
    </ligand>
</feature>
<dbReference type="EMBL" id="JBGORX010000009">
    <property type="protein sequence ID" value="MFJ1269780.1"/>
    <property type="molecule type" value="Genomic_DNA"/>
</dbReference>
<evidence type="ECO:0000256" key="3">
    <source>
        <dbReference type="ARBA" id="ARBA00001941"/>
    </source>
</evidence>
<feature type="binding site" evidence="10">
    <location>
        <position position="33"/>
    </location>
    <ligand>
        <name>a divalent metal cation</name>
        <dbReference type="ChEBI" id="CHEBI:60240"/>
    </ligand>
</feature>
<comment type="cofactor">
    <cofactor evidence="5">
        <name>Fe(2+)</name>
        <dbReference type="ChEBI" id="CHEBI:29033"/>
    </cofactor>
</comment>
<dbReference type="CDD" id="cd00429">
    <property type="entry name" value="RPE"/>
    <property type="match status" value="1"/>
</dbReference>
<dbReference type="PROSITE" id="PS01085">
    <property type="entry name" value="RIBUL_P_3_EPIMER_1"/>
    <property type="match status" value="1"/>
</dbReference>
<comment type="similarity">
    <text evidence="6 10 11">Belongs to the ribulose-phosphate 3-epimerase family.</text>
</comment>
<sequence length="217" mass="23819">MTYQILPSMLSADLTRLGEEVDAVMQAGADFIHFDVMDNHYVPNLTFGPAFCSALIKRFPNLPIDVHLMVEPVDTLIEAFAKAGAKRISIHPDATIHLDRSLQLIHDLECEAGLVLNPATSIDVLTWCAHKLDFVLVMTVNPGFGGQKLIPEIINKIKQIRQSYPKLDLCVDGGVSIQNIADLARAGANQFVAGSAVFNSDDYQKTLSAMREQLTTI</sequence>
<feature type="binding site" evidence="10">
    <location>
        <position position="67"/>
    </location>
    <ligand>
        <name>a divalent metal cation</name>
        <dbReference type="ChEBI" id="CHEBI:60240"/>
    </ligand>
</feature>
<feature type="binding site" evidence="10">
    <location>
        <begin position="194"/>
        <end position="195"/>
    </location>
    <ligand>
        <name>substrate</name>
    </ligand>
</feature>
<dbReference type="GO" id="GO:0004750">
    <property type="term" value="F:D-ribulose-phosphate 3-epimerase activity"/>
    <property type="evidence" value="ECO:0007669"/>
    <property type="project" value="UniProtKB-EC"/>
</dbReference>
<comment type="cofactor">
    <cofactor evidence="4">
        <name>Zn(2+)</name>
        <dbReference type="ChEBI" id="CHEBI:29105"/>
    </cofactor>
</comment>
<dbReference type="InterPro" id="IPR013785">
    <property type="entry name" value="Aldolase_TIM"/>
</dbReference>
<dbReference type="PANTHER" id="PTHR11749">
    <property type="entry name" value="RIBULOSE-5-PHOSPHATE-3-EPIMERASE"/>
    <property type="match status" value="1"/>
</dbReference>
<evidence type="ECO:0000256" key="8">
    <source>
        <dbReference type="ARBA" id="ARBA00022723"/>
    </source>
</evidence>
<dbReference type="EC" id="5.1.3.1" evidence="7 10"/>
<evidence type="ECO:0000313" key="12">
    <source>
        <dbReference type="EMBL" id="MFJ1269780.1"/>
    </source>
</evidence>
<evidence type="ECO:0000256" key="7">
    <source>
        <dbReference type="ARBA" id="ARBA00013188"/>
    </source>
</evidence>
<feature type="binding site" evidence="10">
    <location>
        <position position="8"/>
    </location>
    <ligand>
        <name>substrate</name>
    </ligand>
</feature>
<evidence type="ECO:0000256" key="5">
    <source>
        <dbReference type="ARBA" id="ARBA00001954"/>
    </source>
</evidence>
<keyword evidence="10 11" id="KW-0119">Carbohydrate metabolism</keyword>
<dbReference type="RefSeq" id="WP_400188596.1">
    <property type="nucleotide sequence ID" value="NZ_JBGORX010000009.1"/>
</dbReference>
<comment type="function">
    <text evidence="10">Catalyzes the reversible epimerization of D-ribulose 5-phosphate to D-xylulose 5-phosphate.</text>
</comment>
<organism evidence="12 13">
    <name type="scientific">Legionella lytica</name>
    <dbReference type="NCBI Taxonomy" id="96232"/>
    <lineage>
        <taxon>Bacteria</taxon>
        <taxon>Pseudomonadati</taxon>
        <taxon>Pseudomonadota</taxon>
        <taxon>Gammaproteobacteria</taxon>
        <taxon>Legionellales</taxon>
        <taxon>Legionellaceae</taxon>
        <taxon>Legionella</taxon>
    </lineage>
</organism>
<reference evidence="12 13" key="1">
    <citation type="submission" date="2024-08" db="EMBL/GenBank/DDBJ databases">
        <title>Draft Genome Sequence of Legionella lytica strain DSB2004, Isolated From a Fire Sprinkler System.</title>
        <authorList>
            <person name="Everhart A.D."/>
            <person name="Kidane D.T."/>
            <person name="Farone A.L."/>
            <person name="Farone M.B."/>
        </authorList>
    </citation>
    <scope>NUCLEOTIDE SEQUENCE [LARGE SCALE GENOMIC DNA]</scope>
    <source>
        <strain evidence="12 13">DSB2004</strain>
    </source>
</reference>
<keyword evidence="9 10" id="KW-0413">Isomerase</keyword>
<comment type="cofactor">
    <cofactor evidence="10">
        <name>a divalent metal cation</name>
        <dbReference type="ChEBI" id="CHEBI:60240"/>
    </cofactor>
    <text evidence="10">Binds 1 divalent metal cation per subunit.</text>
</comment>
<feature type="active site" description="Proton donor" evidence="10">
    <location>
        <position position="172"/>
    </location>
</feature>
<name>A0ABW8DAN8_9GAMM</name>
<gene>
    <name evidence="10 12" type="primary">rpe</name>
    <name evidence="12" type="ORF">ACD661_14540</name>
</gene>
<feature type="binding site" evidence="10">
    <location>
        <begin position="172"/>
        <end position="174"/>
    </location>
    <ligand>
        <name>substrate</name>
    </ligand>
</feature>
<proteinExistence type="inferred from homology"/>
<keyword evidence="8 10" id="KW-0479">Metal-binding</keyword>
<evidence type="ECO:0000256" key="4">
    <source>
        <dbReference type="ARBA" id="ARBA00001947"/>
    </source>
</evidence>